<sequence length="208" mass="23409">MCKTKPARGKGYTSGEYCITSILMNDIKDKVNLDTGEFCTCVGNNYLQTILPGLKNHPFPIVGVKFGSHSSNMYTLGILDTNLLFPHPEGSIRMKTAIVVMENCTSQHIIRGNDYLNIYGIDINNHKGIYLKIGENKRQTFSFSNMTKQISLVSSKKDNYKEEFVDNQLVEAQINPSLSPKMQHELIDVLYTYNNAFASDNEPLDAIK</sequence>
<dbReference type="OrthoDB" id="2517660at2759"/>
<proteinExistence type="predicted"/>
<dbReference type="AlphaFoldDB" id="A0A9Q3L076"/>
<keyword evidence="2" id="KW-1185">Reference proteome</keyword>
<gene>
    <name evidence="1" type="ORF">O181_128460</name>
</gene>
<reference evidence="1" key="1">
    <citation type="submission" date="2021-03" db="EMBL/GenBank/DDBJ databases">
        <title>Draft genome sequence of rust myrtle Austropuccinia psidii MF-1, a brazilian biotype.</title>
        <authorList>
            <person name="Quecine M.C."/>
            <person name="Pachon D.M.R."/>
            <person name="Bonatelli M.L."/>
            <person name="Correr F.H."/>
            <person name="Franceschini L.M."/>
            <person name="Leite T.F."/>
            <person name="Margarido G.R.A."/>
            <person name="Almeida C.A."/>
            <person name="Ferrarezi J.A."/>
            <person name="Labate C.A."/>
        </authorList>
    </citation>
    <scope>NUCLEOTIDE SEQUENCE</scope>
    <source>
        <strain evidence="1">MF-1</strain>
    </source>
</reference>
<dbReference type="EMBL" id="AVOT02131726">
    <property type="protein sequence ID" value="MBW0588745.1"/>
    <property type="molecule type" value="Genomic_DNA"/>
</dbReference>
<comment type="caution">
    <text evidence="1">The sequence shown here is derived from an EMBL/GenBank/DDBJ whole genome shotgun (WGS) entry which is preliminary data.</text>
</comment>
<name>A0A9Q3L076_9BASI</name>
<protein>
    <submittedName>
        <fullName evidence="1">Uncharacterized protein</fullName>
    </submittedName>
</protein>
<evidence type="ECO:0000313" key="1">
    <source>
        <dbReference type="EMBL" id="MBW0588745.1"/>
    </source>
</evidence>
<evidence type="ECO:0000313" key="2">
    <source>
        <dbReference type="Proteomes" id="UP000765509"/>
    </source>
</evidence>
<organism evidence="1 2">
    <name type="scientific">Austropuccinia psidii MF-1</name>
    <dbReference type="NCBI Taxonomy" id="1389203"/>
    <lineage>
        <taxon>Eukaryota</taxon>
        <taxon>Fungi</taxon>
        <taxon>Dikarya</taxon>
        <taxon>Basidiomycota</taxon>
        <taxon>Pucciniomycotina</taxon>
        <taxon>Pucciniomycetes</taxon>
        <taxon>Pucciniales</taxon>
        <taxon>Sphaerophragmiaceae</taxon>
        <taxon>Austropuccinia</taxon>
    </lineage>
</organism>
<dbReference type="Proteomes" id="UP000765509">
    <property type="component" value="Unassembled WGS sequence"/>
</dbReference>
<accession>A0A9Q3L076</accession>